<dbReference type="HOGENOM" id="CLU_1961718_0_0_1"/>
<dbReference type="EMBL" id="JH817380">
    <property type="protein sequence ID" value="EKC36320.1"/>
    <property type="molecule type" value="Genomic_DNA"/>
</dbReference>
<sequence length="128" mass="13671">MRDLLLVSLLLGIASATFPGSYYGSPGYVQSLPPRITSLTMTFPHGNPFRPGENYVDLGRTGPYYLGNSHRGYTIYPTYGISNTYNRLFGGGSPFGLTGGNNYGGYPFGGYPTGNIGGGLLGRPFGRK</sequence>
<accession>K1R514</accession>
<organism evidence="1">
    <name type="scientific">Magallana gigas</name>
    <name type="common">Pacific oyster</name>
    <name type="synonym">Crassostrea gigas</name>
    <dbReference type="NCBI Taxonomy" id="29159"/>
    <lineage>
        <taxon>Eukaryota</taxon>
        <taxon>Metazoa</taxon>
        <taxon>Spiralia</taxon>
        <taxon>Lophotrochozoa</taxon>
        <taxon>Mollusca</taxon>
        <taxon>Bivalvia</taxon>
        <taxon>Autobranchia</taxon>
        <taxon>Pteriomorphia</taxon>
        <taxon>Ostreida</taxon>
        <taxon>Ostreoidea</taxon>
        <taxon>Ostreidae</taxon>
        <taxon>Magallana</taxon>
    </lineage>
</organism>
<dbReference type="AlphaFoldDB" id="K1R514"/>
<reference evidence="1" key="1">
    <citation type="journal article" date="2012" name="Nature">
        <title>The oyster genome reveals stress adaptation and complexity of shell formation.</title>
        <authorList>
            <person name="Zhang G."/>
            <person name="Fang X."/>
            <person name="Guo X."/>
            <person name="Li L."/>
            <person name="Luo R."/>
            <person name="Xu F."/>
            <person name="Yang P."/>
            <person name="Zhang L."/>
            <person name="Wang X."/>
            <person name="Qi H."/>
            <person name="Xiong Z."/>
            <person name="Que H."/>
            <person name="Xie Y."/>
            <person name="Holland P.W."/>
            <person name="Paps J."/>
            <person name="Zhu Y."/>
            <person name="Wu F."/>
            <person name="Chen Y."/>
            <person name="Wang J."/>
            <person name="Peng C."/>
            <person name="Meng J."/>
            <person name="Yang L."/>
            <person name="Liu J."/>
            <person name="Wen B."/>
            <person name="Zhang N."/>
            <person name="Huang Z."/>
            <person name="Zhu Q."/>
            <person name="Feng Y."/>
            <person name="Mount A."/>
            <person name="Hedgecock D."/>
            <person name="Xu Z."/>
            <person name="Liu Y."/>
            <person name="Domazet-Loso T."/>
            <person name="Du Y."/>
            <person name="Sun X."/>
            <person name="Zhang S."/>
            <person name="Liu B."/>
            <person name="Cheng P."/>
            <person name="Jiang X."/>
            <person name="Li J."/>
            <person name="Fan D."/>
            <person name="Wang W."/>
            <person name="Fu W."/>
            <person name="Wang T."/>
            <person name="Wang B."/>
            <person name="Zhang J."/>
            <person name="Peng Z."/>
            <person name="Li Y."/>
            <person name="Li N."/>
            <person name="Wang J."/>
            <person name="Chen M."/>
            <person name="He Y."/>
            <person name="Tan F."/>
            <person name="Song X."/>
            <person name="Zheng Q."/>
            <person name="Huang R."/>
            <person name="Yang H."/>
            <person name="Du X."/>
            <person name="Chen L."/>
            <person name="Yang M."/>
            <person name="Gaffney P.M."/>
            <person name="Wang S."/>
            <person name="Luo L."/>
            <person name="She Z."/>
            <person name="Ming Y."/>
            <person name="Huang W."/>
            <person name="Zhang S."/>
            <person name="Huang B."/>
            <person name="Zhang Y."/>
            <person name="Qu T."/>
            <person name="Ni P."/>
            <person name="Miao G."/>
            <person name="Wang J."/>
            <person name="Wang Q."/>
            <person name="Steinberg C.E."/>
            <person name="Wang H."/>
            <person name="Li N."/>
            <person name="Qian L."/>
            <person name="Zhang G."/>
            <person name="Li Y."/>
            <person name="Yang H."/>
            <person name="Liu X."/>
            <person name="Wang J."/>
            <person name="Yin Y."/>
            <person name="Wang J."/>
        </authorList>
    </citation>
    <scope>NUCLEOTIDE SEQUENCE [LARGE SCALE GENOMIC DNA]</scope>
    <source>
        <strain evidence="1">05x7-T-G4-1.051#20</strain>
    </source>
</reference>
<gene>
    <name evidence="1" type="ORF">CGI_10027217</name>
</gene>
<proteinExistence type="predicted"/>
<name>K1R514_MAGGI</name>
<evidence type="ECO:0000313" key="1">
    <source>
        <dbReference type="EMBL" id="EKC36320.1"/>
    </source>
</evidence>
<dbReference type="InParanoid" id="K1R514"/>
<protein>
    <submittedName>
        <fullName evidence="1">Uncharacterized protein</fullName>
    </submittedName>
</protein>